<dbReference type="GO" id="GO:0009507">
    <property type="term" value="C:chloroplast"/>
    <property type="evidence" value="ECO:0007669"/>
    <property type="project" value="UniProtKB-SubCell"/>
</dbReference>
<dbReference type="InterPro" id="IPR036922">
    <property type="entry name" value="Rieske_2Fe-2S_sf"/>
</dbReference>
<protein>
    <submittedName>
        <fullName evidence="12">Chlorophyllide a oxygenase, chloroplastic</fullName>
    </submittedName>
</protein>
<keyword evidence="2" id="KW-0150">Chloroplast</keyword>
<dbReference type="AlphaFoldDB" id="A0AAQ3JUN5"/>
<gene>
    <name evidence="12" type="ORF">Cni_G05133</name>
</gene>
<dbReference type="GO" id="GO:0051537">
    <property type="term" value="F:2 iron, 2 sulfur cluster binding"/>
    <property type="evidence" value="ECO:0007669"/>
    <property type="project" value="UniProtKB-KW"/>
</dbReference>
<evidence type="ECO:0000256" key="2">
    <source>
        <dbReference type="ARBA" id="ARBA00022528"/>
    </source>
</evidence>
<dbReference type="InterPro" id="IPR015881">
    <property type="entry name" value="ARHD_Rieske_2Fe_2S"/>
</dbReference>
<evidence type="ECO:0000256" key="7">
    <source>
        <dbReference type="ARBA" id="ARBA00023002"/>
    </source>
</evidence>
<dbReference type="CDD" id="cd04337">
    <property type="entry name" value="Rieske_RO_Alpha_Cao"/>
    <property type="match status" value="1"/>
</dbReference>
<dbReference type="GO" id="GO:0010277">
    <property type="term" value="F:chlorophyllide a oxygenase activity"/>
    <property type="evidence" value="ECO:0007669"/>
    <property type="project" value="InterPro"/>
</dbReference>
<dbReference type="InterPro" id="IPR050584">
    <property type="entry name" value="Cholesterol_7-desaturase"/>
</dbReference>
<dbReference type="Proteomes" id="UP001327560">
    <property type="component" value="Chromosome 2"/>
</dbReference>
<evidence type="ECO:0000256" key="10">
    <source>
        <dbReference type="SAM" id="Coils"/>
    </source>
</evidence>
<proteinExistence type="predicted"/>
<comment type="subcellular location">
    <subcellularLocation>
        <location evidence="1">Plastid</location>
        <location evidence="1">Chloroplast</location>
    </subcellularLocation>
</comment>
<evidence type="ECO:0000256" key="5">
    <source>
        <dbReference type="ARBA" id="ARBA00022723"/>
    </source>
</evidence>
<dbReference type="EMBL" id="CP136891">
    <property type="protein sequence ID" value="WOK96426.1"/>
    <property type="molecule type" value="Genomic_DNA"/>
</dbReference>
<keyword evidence="13" id="KW-1185">Reference proteome</keyword>
<reference evidence="12 13" key="1">
    <citation type="submission" date="2023-10" db="EMBL/GenBank/DDBJ databases">
        <title>Chromosome-scale genome assembly provides insights into flower coloration mechanisms of Canna indica.</title>
        <authorList>
            <person name="Li C."/>
        </authorList>
    </citation>
    <scope>NUCLEOTIDE SEQUENCE [LARGE SCALE GENOMIC DNA]</scope>
    <source>
        <tissue evidence="12">Flower</tissue>
    </source>
</reference>
<evidence type="ECO:0000256" key="9">
    <source>
        <dbReference type="ARBA" id="ARBA00023014"/>
    </source>
</evidence>
<sequence>MTTAAALSLIPVSLRRPLTTFSKKGAGGRNGLKVFAVLGEGGSLEKRNTWEAIFDVEDPRPRVPQSKGKFLDMNQALEVAIFDIQYCDWRARQDLLTIMLLHEKVVDVLNPLAREFKSIGTMKKELAELQEELSKAHKEVHISEARVAAAVDKLAYMEKLVNERLTEDMRSNESVSDSQAASTSLTCTEISHNKSHRRGLNVAGPVKSYHPNLKNFWYPVAFSSDLKDDTMIPIDCFAENWVIFRGKDGRPGCVQNTCAHRACPLDLGSVNEGRIQCPYHGWEYSTDGKCEKMPSTKMLNVRIRSLPCFEQEGLIWIWPGEAPPAATIPSLNPPPGFEVHAEIVMELPIEHGLLLDNLLDLAHAPFTHTSTFAKGWSVPSLVKFLTPTSGLEGYWDPYPIDMEFRPPCIVFSTIGISKPGKLKGKTTRQCSTHLHQLHVCLPSSGQKTRLLYRMSLDFAPILKNIPFMHILWRHFAEKVLNEDLRLVIGQQERMLSGLNVWNLPVSYDKLGIRYRQWRDALERGDKQLPFTKQKN</sequence>
<dbReference type="Gene3D" id="3.90.380.10">
    <property type="entry name" value="Naphthalene 1,2-dioxygenase Alpha Subunit, Chain A, domain 1"/>
    <property type="match status" value="1"/>
</dbReference>
<dbReference type="Gene3D" id="2.102.10.10">
    <property type="entry name" value="Rieske [2Fe-2S] iron-sulphur domain"/>
    <property type="match status" value="1"/>
</dbReference>
<keyword evidence="7" id="KW-0560">Oxidoreductase</keyword>
<name>A0AAQ3JUN5_9LILI</name>
<evidence type="ECO:0000256" key="8">
    <source>
        <dbReference type="ARBA" id="ARBA00023004"/>
    </source>
</evidence>
<evidence type="ECO:0000256" key="4">
    <source>
        <dbReference type="ARBA" id="ARBA00022714"/>
    </source>
</evidence>
<dbReference type="PANTHER" id="PTHR21266:SF19">
    <property type="entry name" value="CHLOROPHYLLIDE A OXYGENASE, CHLOROPLASTIC"/>
    <property type="match status" value="1"/>
</dbReference>
<dbReference type="SUPFAM" id="SSF50022">
    <property type="entry name" value="ISP domain"/>
    <property type="match status" value="1"/>
</dbReference>
<dbReference type="InterPro" id="IPR013626">
    <property type="entry name" value="PaO"/>
</dbReference>
<keyword evidence="3" id="KW-0934">Plastid</keyword>
<accession>A0AAQ3JUN5</accession>
<dbReference type="Pfam" id="PF00355">
    <property type="entry name" value="Rieske"/>
    <property type="match status" value="1"/>
</dbReference>
<evidence type="ECO:0000259" key="11">
    <source>
        <dbReference type="PROSITE" id="PS51296"/>
    </source>
</evidence>
<feature type="domain" description="Rieske" evidence="11">
    <location>
        <begin position="217"/>
        <end position="317"/>
    </location>
</feature>
<evidence type="ECO:0000256" key="3">
    <source>
        <dbReference type="ARBA" id="ARBA00022640"/>
    </source>
</evidence>
<dbReference type="GO" id="GO:0005506">
    <property type="term" value="F:iron ion binding"/>
    <property type="evidence" value="ECO:0007669"/>
    <property type="project" value="InterPro"/>
</dbReference>
<keyword evidence="9" id="KW-0411">Iron-sulfur</keyword>
<keyword evidence="5" id="KW-0479">Metal-binding</keyword>
<dbReference type="Pfam" id="PF08417">
    <property type="entry name" value="PaO"/>
    <property type="match status" value="1"/>
</dbReference>
<dbReference type="PROSITE" id="PS00570">
    <property type="entry name" value="RING_HYDROXYL_ALPHA"/>
    <property type="match status" value="1"/>
</dbReference>
<evidence type="ECO:0000313" key="13">
    <source>
        <dbReference type="Proteomes" id="UP001327560"/>
    </source>
</evidence>
<evidence type="ECO:0000256" key="1">
    <source>
        <dbReference type="ARBA" id="ARBA00004229"/>
    </source>
</evidence>
<dbReference type="InterPro" id="IPR017941">
    <property type="entry name" value="Rieske_2Fe-2S"/>
</dbReference>
<evidence type="ECO:0000256" key="6">
    <source>
        <dbReference type="ARBA" id="ARBA00022946"/>
    </source>
</evidence>
<organism evidence="12 13">
    <name type="scientific">Canna indica</name>
    <name type="common">Indian-shot</name>
    <dbReference type="NCBI Taxonomy" id="4628"/>
    <lineage>
        <taxon>Eukaryota</taxon>
        <taxon>Viridiplantae</taxon>
        <taxon>Streptophyta</taxon>
        <taxon>Embryophyta</taxon>
        <taxon>Tracheophyta</taxon>
        <taxon>Spermatophyta</taxon>
        <taxon>Magnoliopsida</taxon>
        <taxon>Liliopsida</taxon>
        <taxon>Zingiberales</taxon>
        <taxon>Cannaceae</taxon>
        <taxon>Canna</taxon>
    </lineage>
</organism>
<evidence type="ECO:0000313" key="12">
    <source>
        <dbReference type="EMBL" id="WOK96426.1"/>
    </source>
</evidence>
<dbReference type="SUPFAM" id="SSF55961">
    <property type="entry name" value="Bet v1-like"/>
    <property type="match status" value="1"/>
</dbReference>
<feature type="coiled-coil region" evidence="10">
    <location>
        <begin position="112"/>
        <end position="146"/>
    </location>
</feature>
<keyword evidence="4" id="KW-0001">2Fe-2S</keyword>
<keyword evidence="6" id="KW-0809">Transit peptide</keyword>
<dbReference type="PANTHER" id="PTHR21266">
    <property type="entry name" value="IRON-SULFUR DOMAIN CONTAINING PROTEIN"/>
    <property type="match status" value="1"/>
</dbReference>
<keyword evidence="8" id="KW-0408">Iron</keyword>
<dbReference type="PROSITE" id="PS51296">
    <property type="entry name" value="RIESKE"/>
    <property type="match status" value="1"/>
</dbReference>
<keyword evidence="10" id="KW-0175">Coiled coil</keyword>